<evidence type="ECO:0000313" key="2">
    <source>
        <dbReference type="Proteomes" id="UP000422108"/>
    </source>
</evidence>
<gene>
    <name evidence="1" type="ORF">DSCOOX_60930</name>
</gene>
<name>A0A5K8AJM6_9BACT</name>
<sequence length="119" mass="13284">MLYASPQNDSFIDGVADFVEQWLGQFHHFFLVPGGKHQLGNHRAEKKFASPGALGENTLPKQGVDEAMGGAFAVAELFRQLNKAEAFRRLRHGFEDLKGLVHGRGFVPGRLTFFNLSVW</sequence>
<keyword evidence="2" id="KW-1185">Reference proteome</keyword>
<reference evidence="1 2" key="1">
    <citation type="submission" date="2019-11" db="EMBL/GenBank/DDBJ databases">
        <title>Comparative genomics of hydrocarbon-degrading Desulfosarcina strains.</title>
        <authorList>
            <person name="Watanabe M."/>
            <person name="Kojima H."/>
            <person name="Fukui M."/>
        </authorList>
    </citation>
    <scope>NUCLEOTIDE SEQUENCE [LARGE SCALE GENOMIC DNA]</scope>
    <source>
        <strain evidence="2">oXyS1</strain>
    </source>
</reference>
<dbReference type="Proteomes" id="UP000422108">
    <property type="component" value="Chromosome"/>
</dbReference>
<accession>A0A5K8AJM6</accession>
<proteinExistence type="predicted"/>
<protein>
    <submittedName>
        <fullName evidence="1">Uncharacterized protein</fullName>
    </submittedName>
</protein>
<evidence type="ECO:0000313" key="1">
    <source>
        <dbReference type="EMBL" id="BBO92913.1"/>
    </source>
</evidence>
<dbReference type="EMBL" id="AP021879">
    <property type="protein sequence ID" value="BBO92913.1"/>
    <property type="molecule type" value="Genomic_DNA"/>
</dbReference>
<organism evidence="1 2">
    <name type="scientific">Desulfosarcina ovata subsp. ovata</name>
    <dbReference type="NCBI Taxonomy" id="2752305"/>
    <lineage>
        <taxon>Bacteria</taxon>
        <taxon>Pseudomonadati</taxon>
        <taxon>Thermodesulfobacteriota</taxon>
        <taxon>Desulfobacteria</taxon>
        <taxon>Desulfobacterales</taxon>
        <taxon>Desulfosarcinaceae</taxon>
        <taxon>Desulfosarcina</taxon>
    </lineage>
</organism>
<dbReference type="AlphaFoldDB" id="A0A5K8AJM6"/>